<sequence length="211" mass="22173">MEIAILGTGAVGRALAGAFTRAGHHVVVGTRDPATTREREGFPADLELATYADAAAGADVAVNATNGDGSLPAVAAASPGLAGKVLLDTSNPLDFSHGFPPTLTVKDTDSLAEQLQRAHPDVRVVKALNTCANEVMVDPGRIGDGDTTVFVAGDDADARAVARGLLEELGWRDVVEFDDLSAARGLEMWLPLWLRLMGKFGRAEFNLKIVR</sequence>
<dbReference type="EMBL" id="SDKM01000002">
    <property type="protein sequence ID" value="RYP88611.1"/>
    <property type="molecule type" value="Genomic_DNA"/>
</dbReference>
<dbReference type="SUPFAM" id="SSF51735">
    <property type="entry name" value="NAD(P)-binding Rossmann-fold domains"/>
    <property type="match status" value="1"/>
</dbReference>
<dbReference type="GO" id="GO:0008823">
    <property type="term" value="F:cupric reductase (NADH) activity"/>
    <property type="evidence" value="ECO:0007669"/>
    <property type="project" value="TreeGrafter"/>
</dbReference>
<comment type="caution">
    <text evidence="3">The sequence shown here is derived from an EMBL/GenBank/DDBJ whole genome shotgun (WGS) entry which is preliminary data.</text>
</comment>
<evidence type="ECO:0000313" key="4">
    <source>
        <dbReference type="Proteomes" id="UP000295198"/>
    </source>
</evidence>
<dbReference type="Pfam" id="PF03807">
    <property type="entry name" value="F420_oxidored"/>
    <property type="match status" value="1"/>
</dbReference>
<dbReference type="PANTHER" id="PTHR14239">
    <property type="entry name" value="DUDULIN-RELATED"/>
    <property type="match status" value="1"/>
</dbReference>
<keyword evidence="1" id="KW-0560">Oxidoreductase</keyword>
<dbReference type="PANTHER" id="PTHR14239:SF0">
    <property type="entry name" value="F420-DEPENDENT NADP REDUCTASE"/>
    <property type="match status" value="1"/>
</dbReference>
<dbReference type="InterPro" id="IPR028939">
    <property type="entry name" value="P5C_Rdtase_cat_N"/>
</dbReference>
<accession>A0A4Q4ZLX3</accession>
<evidence type="ECO:0000259" key="2">
    <source>
        <dbReference type="Pfam" id="PF03807"/>
    </source>
</evidence>
<dbReference type="OrthoDB" id="3194817at2"/>
<dbReference type="Gene3D" id="3.40.50.720">
    <property type="entry name" value="NAD(P)-binding Rossmann-like Domain"/>
    <property type="match status" value="1"/>
</dbReference>
<feature type="domain" description="Pyrroline-5-carboxylate reductase catalytic N-terminal" evidence="2">
    <location>
        <begin position="3"/>
        <end position="92"/>
    </location>
</feature>
<dbReference type="RefSeq" id="WP_134713402.1">
    <property type="nucleotide sequence ID" value="NZ_SDKM01000002.1"/>
</dbReference>
<evidence type="ECO:0000256" key="1">
    <source>
        <dbReference type="ARBA" id="ARBA00023002"/>
    </source>
</evidence>
<protein>
    <submittedName>
        <fullName evidence="3">NADP oxidoreductase</fullName>
    </submittedName>
</protein>
<dbReference type="GO" id="GO:0052851">
    <property type="term" value="F:ferric-chelate reductase (NADPH) activity"/>
    <property type="evidence" value="ECO:0007669"/>
    <property type="project" value="TreeGrafter"/>
</dbReference>
<dbReference type="GO" id="GO:0015677">
    <property type="term" value="P:copper ion import"/>
    <property type="evidence" value="ECO:0007669"/>
    <property type="project" value="TreeGrafter"/>
</dbReference>
<evidence type="ECO:0000313" key="3">
    <source>
        <dbReference type="EMBL" id="RYP88611.1"/>
    </source>
</evidence>
<proteinExistence type="predicted"/>
<organism evidence="3 4">
    <name type="scientific">Nocardioides guangzhouensis</name>
    <dbReference type="NCBI Taxonomy" id="2497878"/>
    <lineage>
        <taxon>Bacteria</taxon>
        <taxon>Bacillati</taxon>
        <taxon>Actinomycetota</taxon>
        <taxon>Actinomycetes</taxon>
        <taxon>Propionibacteriales</taxon>
        <taxon>Nocardioidaceae</taxon>
        <taxon>Nocardioides</taxon>
    </lineage>
</organism>
<name>A0A4Q4ZLX3_9ACTN</name>
<dbReference type="InterPro" id="IPR051267">
    <property type="entry name" value="STEAP_metalloreductase"/>
</dbReference>
<dbReference type="AlphaFoldDB" id="A0A4Q4ZLX3"/>
<keyword evidence="4" id="KW-1185">Reference proteome</keyword>
<reference evidence="3 4" key="1">
    <citation type="submission" date="2019-01" db="EMBL/GenBank/DDBJ databases">
        <title>Nocardioides guangzhouensis sp. nov., an actinobacterium isolated from soil.</title>
        <authorList>
            <person name="Fu Y."/>
            <person name="Cai Y."/>
            <person name="Lin Z."/>
            <person name="Chen P."/>
        </authorList>
    </citation>
    <scope>NUCLEOTIDE SEQUENCE [LARGE SCALE GENOMIC DNA]</scope>
    <source>
        <strain evidence="3 4">130</strain>
    </source>
</reference>
<dbReference type="GO" id="GO:0005886">
    <property type="term" value="C:plasma membrane"/>
    <property type="evidence" value="ECO:0007669"/>
    <property type="project" value="TreeGrafter"/>
</dbReference>
<dbReference type="Proteomes" id="UP000295198">
    <property type="component" value="Unassembled WGS sequence"/>
</dbReference>
<dbReference type="InterPro" id="IPR036291">
    <property type="entry name" value="NAD(P)-bd_dom_sf"/>
</dbReference>
<gene>
    <name evidence="3" type="ORF">EKO23_01610</name>
</gene>